<name>A0AAN6TAU5_9PEZI</name>
<feature type="compositionally biased region" description="Polar residues" evidence="1">
    <location>
        <begin position="362"/>
        <end position="372"/>
    </location>
</feature>
<dbReference type="RefSeq" id="XP_064668164.1">
    <property type="nucleotide sequence ID" value="XM_064813737.1"/>
</dbReference>
<feature type="domain" description="DUF1996" evidence="2">
    <location>
        <begin position="34"/>
        <end position="291"/>
    </location>
</feature>
<dbReference type="Proteomes" id="UP001302812">
    <property type="component" value="Unassembled WGS sequence"/>
</dbReference>
<dbReference type="GeneID" id="89937862"/>
<dbReference type="Pfam" id="PF09362">
    <property type="entry name" value="DUF1996"/>
    <property type="match status" value="1"/>
</dbReference>
<accession>A0AAN6TAU5</accession>
<protein>
    <recommendedName>
        <fullName evidence="2">DUF1996 domain-containing protein</fullName>
    </recommendedName>
</protein>
<dbReference type="PANTHER" id="PTHR43662:SF7">
    <property type="entry name" value="DUF1996 DOMAIN-CONTAINING PROTEIN"/>
    <property type="match status" value="1"/>
</dbReference>
<dbReference type="EMBL" id="MU853349">
    <property type="protein sequence ID" value="KAK4110594.1"/>
    <property type="molecule type" value="Genomic_DNA"/>
</dbReference>
<organism evidence="3 4">
    <name type="scientific">Canariomyces notabilis</name>
    <dbReference type="NCBI Taxonomy" id="2074819"/>
    <lineage>
        <taxon>Eukaryota</taxon>
        <taxon>Fungi</taxon>
        <taxon>Dikarya</taxon>
        <taxon>Ascomycota</taxon>
        <taxon>Pezizomycotina</taxon>
        <taxon>Sordariomycetes</taxon>
        <taxon>Sordariomycetidae</taxon>
        <taxon>Sordariales</taxon>
        <taxon>Chaetomiaceae</taxon>
        <taxon>Canariomyces</taxon>
    </lineage>
</organism>
<feature type="compositionally biased region" description="Low complexity" evidence="1">
    <location>
        <begin position="389"/>
        <end position="398"/>
    </location>
</feature>
<evidence type="ECO:0000259" key="2">
    <source>
        <dbReference type="Pfam" id="PF09362"/>
    </source>
</evidence>
<dbReference type="InterPro" id="IPR018535">
    <property type="entry name" value="DUF1996"/>
</dbReference>
<feature type="region of interest" description="Disordered" evidence="1">
    <location>
        <begin position="354"/>
        <end position="373"/>
    </location>
</feature>
<reference evidence="3" key="1">
    <citation type="journal article" date="2023" name="Mol. Phylogenet. Evol.">
        <title>Genome-scale phylogeny and comparative genomics of the fungal order Sordariales.</title>
        <authorList>
            <person name="Hensen N."/>
            <person name="Bonometti L."/>
            <person name="Westerberg I."/>
            <person name="Brannstrom I.O."/>
            <person name="Guillou S."/>
            <person name="Cros-Aarteil S."/>
            <person name="Calhoun S."/>
            <person name="Haridas S."/>
            <person name="Kuo A."/>
            <person name="Mondo S."/>
            <person name="Pangilinan J."/>
            <person name="Riley R."/>
            <person name="LaButti K."/>
            <person name="Andreopoulos B."/>
            <person name="Lipzen A."/>
            <person name="Chen C."/>
            <person name="Yan M."/>
            <person name="Daum C."/>
            <person name="Ng V."/>
            <person name="Clum A."/>
            <person name="Steindorff A."/>
            <person name="Ohm R.A."/>
            <person name="Martin F."/>
            <person name="Silar P."/>
            <person name="Natvig D.O."/>
            <person name="Lalanne C."/>
            <person name="Gautier V."/>
            <person name="Ament-Velasquez S.L."/>
            <person name="Kruys A."/>
            <person name="Hutchinson M.I."/>
            <person name="Powell A.J."/>
            <person name="Barry K."/>
            <person name="Miller A.N."/>
            <person name="Grigoriev I.V."/>
            <person name="Debuchy R."/>
            <person name="Gladieux P."/>
            <person name="Hiltunen Thoren M."/>
            <person name="Johannesson H."/>
        </authorList>
    </citation>
    <scope>NUCLEOTIDE SEQUENCE</scope>
    <source>
        <strain evidence="3">CBS 508.74</strain>
    </source>
</reference>
<sequence length="516" mass="55562">MRIDIQLAILGSVSGAVAFWRMECRGRLALARLDPLINPGTLSPHAHTIHGSSGFSESVTYEDLVNADCTSCAVIQDKSVYWTPNLYFKHANGTYQAVEQVGGMLAYYFLEPDAGNRGAGIKAFPNDFRMVAGDVNRRNYSIAGLSYSQPDPEKSLWAALGQTTQEDLSQRAIGFNCLNYQKTPEATLERHYLPEKDYLDAHCADGVRFEVMFPSCWNGKDISSSNHRDHVAYPDLVNTGTCPEGFDVKLPGLMYETIWATNAFTGVPGEFVISNGDVQGFGYHADFISGWDSDFLQSAVEQCTNDSGLLSDCPIFTLQSESTQRKCKMAAPMISSEKIDGVIGASLPGGVQIHYGPEPANADSNTGSNNGPVASVESLAVEAASTTSSTLSSVVQQEEPTSTLNANALTEPSPGLSADEINALAKPSPTPSTSEINALAEPSPAPTSTLSDPPIPEGYELVRTDYVTNGNTVSKIVVVETVEYVMVATETVTVTATLGAQKARRQLQHLHRHAHH</sequence>
<reference evidence="3" key="2">
    <citation type="submission" date="2023-05" db="EMBL/GenBank/DDBJ databases">
        <authorList>
            <consortium name="Lawrence Berkeley National Laboratory"/>
            <person name="Steindorff A."/>
            <person name="Hensen N."/>
            <person name="Bonometti L."/>
            <person name="Westerberg I."/>
            <person name="Brannstrom I.O."/>
            <person name="Guillou S."/>
            <person name="Cros-Aarteil S."/>
            <person name="Calhoun S."/>
            <person name="Haridas S."/>
            <person name="Kuo A."/>
            <person name="Mondo S."/>
            <person name="Pangilinan J."/>
            <person name="Riley R."/>
            <person name="Labutti K."/>
            <person name="Andreopoulos B."/>
            <person name="Lipzen A."/>
            <person name="Chen C."/>
            <person name="Yanf M."/>
            <person name="Daum C."/>
            <person name="Ng V."/>
            <person name="Clum A."/>
            <person name="Ohm R."/>
            <person name="Martin F."/>
            <person name="Silar P."/>
            <person name="Natvig D."/>
            <person name="Lalanne C."/>
            <person name="Gautier V."/>
            <person name="Ament-Velasquez S.L."/>
            <person name="Kruys A."/>
            <person name="Hutchinson M.I."/>
            <person name="Powell A.J."/>
            <person name="Barry K."/>
            <person name="Miller A.N."/>
            <person name="Grigoriev I.V."/>
            <person name="Debuchy R."/>
            <person name="Gladieux P."/>
            <person name="Thoren M.H."/>
            <person name="Johannesson H."/>
        </authorList>
    </citation>
    <scope>NUCLEOTIDE SEQUENCE</scope>
    <source>
        <strain evidence="3">CBS 508.74</strain>
    </source>
</reference>
<evidence type="ECO:0000313" key="4">
    <source>
        <dbReference type="Proteomes" id="UP001302812"/>
    </source>
</evidence>
<gene>
    <name evidence="3" type="ORF">N656DRAFT_769915</name>
</gene>
<feature type="region of interest" description="Disordered" evidence="1">
    <location>
        <begin position="389"/>
        <end position="457"/>
    </location>
</feature>
<evidence type="ECO:0000256" key="1">
    <source>
        <dbReference type="SAM" id="MobiDB-lite"/>
    </source>
</evidence>
<comment type="caution">
    <text evidence="3">The sequence shown here is derived from an EMBL/GenBank/DDBJ whole genome shotgun (WGS) entry which is preliminary data.</text>
</comment>
<feature type="compositionally biased region" description="Polar residues" evidence="1">
    <location>
        <begin position="399"/>
        <end position="410"/>
    </location>
</feature>
<dbReference type="PANTHER" id="PTHR43662">
    <property type="match status" value="1"/>
</dbReference>
<keyword evidence="4" id="KW-1185">Reference proteome</keyword>
<proteinExistence type="predicted"/>
<evidence type="ECO:0000313" key="3">
    <source>
        <dbReference type="EMBL" id="KAK4110594.1"/>
    </source>
</evidence>
<dbReference type="AlphaFoldDB" id="A0AAN6TAU5"/>